<name>A0A2W6NFW0_9HELI</name>
<evidence type="ECO:0000313" key="2">
    <source>
        <dbReference type="Proteomes" id="UP000249746"/>
    </source>
</evidence>
<dbReference type="PROSITE" id="PS51197">
    <property type="entry name" value="HTH_RRF2_2"/>
    <property type="match status" value="1"/>
</dbReference>
<dbReference type="PANTHER" id="PTHR33221:SF15">
    <property type="entry name" value="HTH-TYPE TRANSCRIPTIONAL REGULATOR YWGB-RELATED"/>
    <property type="match status" value="1"/>
</dbReference>
<sequence>MTNISTKSIYGLEALYYLALHKQKLPIGSRTIAKDLKISCAYLEQILMLLKQGGILEGFKGPKGGYKFAKNLNEIKVIEVLEILEQKKLKLGSSKNRALAIFWEETNSKIEKILELNLENLLKYEEKLQSESMYFI</sequence>
<accession>A0A2W6NFW0</accession>
<gene>
    <name evidence="1" type="ORF">B6S12_06760</name>
</gene>
<dbReference type="InterPro" id="IPR036388">
    <property type="entry name" value="WH-like_DNA-bd_sf"/>
</dbReference>
<evidence type="ECO:0000313" key="1">
    <source>
        <dbReference type="EMBL" id="PZT47860.1"/>
    </source>
</evidence>
<dbReference type="Gene3D" id="1.10.10.10">
    <property type="entry name" value="Winged helix-like DNA-binding domain superfamily/Winged helix DNA-binding domain"/>
    <property type="match status" value="1"/>
</dbReference>
<keyword evidence="2" id="KW-1185">Reference proteome</keyword>
<dbReference type="NCBIfam" id="TIGR00738">
    <property type="entry name" value="rrf2_super"/>
    <property type="match status" value="1"/>
</dbReference>
<evidence type="ECO:0008006" key="3">
    <source>
        <dbReference type="Google" id="ProtNLM"/>
    </source>
</evidence>
<reference evidence="1 2" key="1">
    <citation type="submission" date="2017-03" db="EMBL/GenBank/DDBJ databases">
        <title>Genomic and clinical evidence uncovers the enterohepatic species Helicobacter valdiviensis as a potential human intestinal pathogen.</title>
        <authorList>
            <person name="Fresia P."/>
            <person name="Jara R."/>
            <person name="Sierra R."/>
            <person name="Ferres I."/>
            <person name="Greif G."/>
            <person name="Iraola G."/>
            <person name="Collado L."/>
        </authorList>
    </citation>
    <scope>NUCLEOTIDE SEQUENCE [LARGE SCALE GENOMIC DNA]</scope>
    <source>
        <strain evidence="1 2">WBE14</strain>
    </source>
</reference>
<dbReference type="InterPro" id="IPR000944">
    <property type="entry name" value="Tscrpt_reg_Rrf2"/>
</dbReference>
<dbReference type="GO" id="GO:0005829">
    <property type="term" value="C:cytosol"/>
    <property type="evidence" value="ECO:0007669"/>
    <property type="project" value="TreeGrafter"/>
</dbReference>
<dbReference type="Proteomes" id="UP000249746">
    <property type="component" value="Unassembled WGS sequence"/>
</dbReference>
<organism evidence="1 2">
    <name type="scientific">Helicobacter valdiviensis</name>
    <dbReference type="NCBI Taxonomy" id="1458358"/>
    <lineage>
        <taxon>Bacteria</taxon>
        <taxon>Pseudomonadati</taxon>
        <taxon>Campylobacterota</taxon>
        <taxon>Epsilonproteobacteria</taxon>
        <taxon>Campylobacterales</taxon>
        <taxon>Helicobacteraceae</taxon>
        <taxon>Helicobacter</taxon>
    </lineage>
</organism>
<dbReference type="SUPFAM" id="SSF46785">
    <property type="entry name" value="Winged helix' DNA-binding domain"/>
    <property type="match status" value="1"/>
</dbReference>
<comment type="caution">
    <text evidence="1">The sequence shown here is derived from an EMBL/GenBank/DDBJ whole genome shotgun (WGS) entry which is preliminary data.</text>
</comment>
<dbReference type="AlphaFoldDB" id="A0A2W6NFW0"/>
<dbReference type="InterPro" id="IPR036390">
    <property type="entry name" value="WH_DNA-bd_sf"/>
</dbReference>
<protein>
    <recommendedName>
        <fullName evidence="3">Rrf2 family transcriptional regulator</fullName>
    </recommendedName>
</protein>
<dbReference type="EMBL" id="NBIU01000019">
    <property type="protein sequence ID" value="PZT47860.1"/>
    <property type="molecule type" value="Genomic_DNA"/>
</dbReference>
<dbReference type="GO" id="GO:0003700">
    <property type="term" value="F:DNA-binding transcription factor activity"/>
    <property type="evidence" value="ECO:0007669"/>
    <property type="project" value="TreeGrafter"/>
</dbReference>
<dbReference type="PANTHER" id="PTHR33221">
    <property type="entry name" value="WINGED HELIX-TURN-HELIX TRANSCRIPTIONAL REGULATOR, RRF2 FAMILY"/>
    <property type="match status" value="1"/>
</dbReference>
<proteinExistence type="predicted"/>
<dbReference type="RefSeq" id="WP_111230049.1">
    <property type="nucleotide sequence ID" value="NZ_NBIU01000019.1"/>
</dbReference>
<dbReference type="OrthoDB" id="9800519at2"/>
<dbReference type="Pfam" id="PF02082">
    <property type="entry name" value="Rrf2"/>
    <property type="match status" value="1"/>
</dbReference>